<organism evidence="1 2">
    <name type="scientific">Mycena indigotica</name>
    <dbReference type="NCBI Taxonomy" id="2126181"/>
    <lineage>
        <taxon>Eukaryota</taxon>
        <taxon>Fungi</taxon>
        <taxon>Dikarya</taxon>
        <taxon>Basidiomycota</taxon>
        <taxon>Agaricomycotina</taxon>
        <taxon>Agaricomycetes</taxon>
        <taxon>Agaricomycetidae</taxon>
        <taxon>Agaricales</taxon>
        <taxon>Marasmiineae</taxon>
        <taxon>Mycenaceae</taxon>
        <taxon>Mycena</taxon>
    </lineage>
</organism>
<accession>A0A8H6W0Z4</accession>
<evidence type="ECO:0000313" key="1">
    <source>
        <dbReference type="EMBL" id="KAF7295419.1"/>
    </source>
</evidence>
<dbReference type="RefSeq" id="XP_037216782.1">
    <property type="nucleotide sequence ID" value="XM_037367388.1"/>
</dbReference>
<name>A0A8H6W0Z4_9AGAR</name>
<dbReference type="OrthoDB" id="2989856at2759"/>
<dbReference type="AlphaFoldDB" id="A0A8H6W0Z4"/>
<dbReference type="Proteomes" id="UP000636479">
    <property type="component" value="Unassembled WGS sequence"/>
</dbReference>
<comment type="caution">
    <text evidence="1">The sequence shown here is derived from an EMBL/GenBank/DDBJ whole genome shotgun (WGS) entry which is preliminary data.</text>
</comment>
<evidence type="ECO:0000313" key="2">
    <source>
        <dbReference type="Proteomes" id="UP000636479"/>
    </source>
</evidence>
<dbReference type="GeneID" id="59349904"/>
<dbReference type="EMBL" id="JACAZF010000009">
    <property type="protein sequence ID" value="KAF7295419.1"/>
    <property type="molecule type" value="Genomic_DNA"/>
</dbReference>
<protein>
    <submittedName>
        <fullName evidence="1">Uncharacterized protein</fullName>
    </submittedName>
</protein>
<proteinExistence type="predicted"/>
<reference evidence="1" key="1">
    <citation type="submission" date="2020-05" db="EMBL/GenBank/DDBJ databases">
        <title>Mycena genomes resolve the evolution of fungal bioluminescence.</title>
        <authorList>
            <person name="Tsai I.J."/>
        </authorList>
    </citation>
    <scope>NUCLEOTIDE SEQUENCE</scope>
    <source>
        <strain evidence="1">171206Taipei</strain>
    </source>
</reference>
<sequence length="155" mass="18433">MARRVKTLFPATLPFDQPPPRFKQVEARGQTPFYILAWRVHNNKLDIIDNQWPSVDKHYQKCWYHTIKRHALRRSPTEPYVMNNILSDGDQRQMYFVTHTNMRPLDIAPDCLQVRMAREVLEEFYLPYVDDPDDVLGDPVWYRVGPFKDATPKET</sequence>
<keyword evidence="2" id="KW-1185">Reference proteome</keyword>
<gene>
    <name evidence="1" type="ORF">MIND_01081500</name>
</gene>